<dbReference type="Gene3D" id="3.40.50.1000">
    <property type="entry name" value="HAD superfamily/HAD-like"/>
    <property type="match status" value="1"/>
</dbReference>
<dbReference type="Proteomes" id="UP000561066">
    <property type="component" value="Unassembled WGS sequence"/>
</dbReference>
<gene>
    <name evidence="1" type="ORF">HLH21_04670</name>
</gene>
<proteinExistence type="predicted"/>
<dbReference type="RefSeq" id="WP_182941807.1">
    <property type="nucleotide sequence ID" value="NZ_JABEQH010000005.1"/>
</dbReference>
<comment type="caution">
    <text evidence="1">The sequence shown here is derived from an EMBL/GenBank/DDBJ whole genome shotgun (WGS) entry which is preliminary data.</text>
</comment>
<dbReference type="AlphaFoldDB" id="A0A7W4J5Y5"/>
<keyword evidence="2" id="KW-1185">Reference proteome</keyword>
<organism evidence="1 2">
    <name type="scientific">Gluconacetobacter johannae</name>
    <dbReference type="NCBI Taxonomy" id="112140"/>
    <lineage>
        <taxon>Bacteria</taxon>
        <taxon>Pseudomonadati</taxon>
        <taxon>Pseudomonadota</taxon>
        <taxon>Alphaproteobacteria</taxon>
        <taxon>Acetobacterales</taxon>
        <taxon>Acetobacteraceae</taxon>
        <taxon>Gluconacetobacter</taxon>
    </lineage>
</organism>
<name>A0A7W4J5Y5_9PROT</name>
<evidence type="ECO:0000313" key="2">
    <source>
        <dbReference type="Proteomes" id="UP000561066"/>
    </source>
</evidence>
<dbReference type="InterPro" id="IPR023214">
    <property type="entry name" value="HAD_sf"/>
</dbReference>
<protein>
    <submittedName>
        <fullName evidence="1">Uncharacterized protein</fullName>
    </submittedName>
</protein>
<dbReference type="EMBL" id="JABEQH010000005">
    <property type="protein sequence ID" value="MBB2175219.1"/>
    <property type="molecule type" value="Genomic_DNA"/>
</dbReference>
<reference evidence="1 2" key="1">
    <citation type="submission" date="2020-04" db="EMBL/GenBank/DDBJ databases">
        <title>Description of novel Gluconacetobacter.</title>
        <authorList>
            <person name="Sombolestani A."/>
        </authorList>
    </citation>
    <scope>NUCLEOTIDE SEQUENCE [LARGE SCALE GENOMIC DNA]</scope>
    <source>
        <strain evidence="1 2">LMG 21312</strain>
    </source>
</reference>
<evidence type="ECO:0000313" key="1">
    <source>
        <dbReference type="EMBL" id="MBB2175219.1"/>
    </source>
</evidence>
<sequence>MLQIIGSTIKTRYQVSAGGTGELFRLPAVDFVDDGTGKPEAIGKFVGRRPIVAFGNSDGNLRMLQYTTSGSGPRLGLIVHHDDATREVAYDRNSDIGRLAKALDMAGLAGWVVVSMRKYWNQVFPAHDGWQTDGSN</sequence>
<accession>A0A7W4J5Y5</accession>